<accession>A0ABD0W6N2</accession>
<feature type="compositionally biased region" description="Polar residues" evidence="6">
    <location>
        <begin position="869"/>
        <end position="883"/>
    </location>
</feature>
<evidence type="ECO:0000256" key="6">
    <source>
        <dbReference type="SAM" id="MobiDB-lite"/>
    </source>
</evidence>
<comment type="function">
    <text evidence="4">Required for assembly of dynein regulatory complex (DRC) and inner dynein arm (IDA) complexes, which are responsible for ciliary beat regulation, thereby playing a central role in motility in cilia and flagella. Probably acts together with CCDC40 to form a molecular ruler that determines the 96 nanometer (nm) repeat length and arrangements of components in cilia and flagella. Not required for outer dynein arm complexes assembly.</text>
</comment>
<evidence type="ECO:0000256" key="5">
    <source>
        <dbReference type="SAM" id="Coils"/>
    </source>
</evidence>
<feature type="coiled-coil region" evidence="5">
    <location>
        <begin position="664"/>
        <end position="767"/>
    </location>
</feature>
<keyword evidence="3 5" id="KW-0175">Coiled coil</keyword>
<organism evidence="7 8">
    <name type="scientific">Umbra pygmaea</name>
    <name type="common">Eastern mudminnow</name>
    <dbReference type="NCBI Taxonomy" id="75934"/>
    <lineage>
        <taxon>Eukaryota</taxon>
        <taxon>Metazoa</taxon>
        <taxon>Chordata</taxon>
        <taxon>Craniata</taxon>
        <taxon>Vertebrata</taxon>
        <taxon>Euteleostomi</taxon>
        <taxon>Actinopterygii</taxon>
        <taxon>Neopterygii</taxon>
        <taxon>Teleostei</taxon>
        <taxon>Protacanthopterygii</taxon>
        <taxon>Esociformes</taxon>
        <taxon>Umbridae</taxon>
        <taxon>Umbra</taxon>
    </lineage>
</organism>
<evidence type="ECO:0000256" key="3">
    <source>
        <dbReference type="ARBA" id="ARBA00023054"/>
    </source>
</evidence>
<evidence type="ECO:0000256" key="1">
    <source>
        <dbReference type="ARBA" id="ARBA00005805"/>
    </source>
</evidence>
<evidence type="ECO:0000256" key="2">
    <source>
        <dbReference type="ARBA" id="ARBA00016725"/>
    </source>
</evidence>
<dbReference type="Pfam" id="PF24161">
    <property type="entry name" value="CCDC39"/>
    <property type="match status" value="1"/>
</dbReference>
<dbReference type="InterPro" id="IPR033290">
    <property type="entry name" value="CCDC39"/>
</dbReference>
<gene>
    <name evidence="7" type="ORF">UPYG_G00299870</name>
</gene>
<dbReference type="Proteomes" id="UP001557470">
    <property type="component" value="Unassembled WGS sequence"/>
</dbReference>
<dbReference type="PANTHER" id="PTHR18962:SF0">
    <property type="entry name" value="COILED-COIL DOMAIN-CONTAINING PROTEIN 39"/>
    <property type="match status" value="1"/>
</dbReference>
<feature type="compositionally biased region" description="Low complexity" evidence="6">
    <location>
        <begin position="884"/>
        <end position="904"/>
    </location>
</feature>
<evidence type="ECO:0000256" key="4">
    <source>
        <dbReference type="ARBA" id="ARBA00045182"/>
    </source>
</evidence>
<protein>
    <recommendedName>
        <fullName evidence="2">Coiled-coil domain-containing protein 39</fullName>
    </recommendedName>
</protein>
<name>A0ABD0W6N2_UMBPY</name>
<dbReference type="EMBL" id="JAGEUA010000009">
    <property type="protein sequence ID" value="KAL0966765.1"/>
    <property type="molecule type" value="Genomic_DNA"/>
</dbReference>
<feature type="coiled-coil region" evidence="5">
    <location>
        <begin position="269"/>
        <end position="401"/>
    </location>
</feature>
<dbReference type="AlphaFoldDB" id="A0ABD0W6N2"/>
<evidence type="ECO:0000313" key="7">
    <source>
        <dbReference type="EMBL" id="KAL0966765.1"/>
    </source>
</evidence>
<sequence length="947" mass="110128">MSNLLLSELGWDEGFAIPVANPENEQLENELQRKQKEKLQLENKLGEIKDGIQAMTEHMKNVRQELSHSQALCKAREKESESEMHFKALAELEMGRLRQEIGQLDNELEELREKKNSQENNIFKASQKLEELKRELNWDQQTLEAWLDESARKDADIMAIMKYAQQDESRIRELTLLIDKKTVEANQKQKTLNHQLTETISAQISLDKTAENYRQVHLERQELIDQWENTIEQMKKRDAEMQQCSMLLAQVNQDIRERNTLIKEKKTFLQSETENNQDCEKKIAVAERQASRLRLELQTQESNRSRMQDELRSLKGTVDRAASGVEKTRSQLTHLKKDIQDKTDRVKGAQLHNAALEEKLLVVAETTLSVEERAAQMEQILKEEEQTIKDIDVQLSRHQEALFRDRQALQALKVKEKESDALLAGSQAALCNLDKKISQLDQKALKQQEIIYNQDFHIHLLERKAARLRGEVNTEEKQVLERKTRELAQSLEERKKTASMLATQLKKIQDYSSCVRKEVEKTGADKRNLTTKIEELQLFSHTADKELNKIRLKKQDTMVDDNVLKLEVKRLRDLLYNKADSVFSLEKRRLQLETAMRERQQEVRLHWEMLCKQVKISDQERQALSVEVHERLSKVDKMRKRYEIMTVSMAGPEGEEDKSQAYYVIKAAQEKEELQRQGDDLDAKIRKTEKEIRALENTLHVVNSRNTTYRQSFNKVTESSDVYQEKLRLEEQKRAVEEKYKHKRRLVRELQEDIQSMTNTLESLREEDSIQNQSTEETQTRILSINKDLVSQKEKLDRVTKQCFNLTKAIRLDKNAKEETFEERDIRLRELKDFNKNINKMLLEAMEEKPDLRETLQMYFAQANLTLPSRSSTPASRLTSRTNSARSSVSQRSVVSSAGSSPRALSVHSPTVKTLELDLGLSAAPSPRDSRPPSSGSSNSSRRSKRS</sequence>
<evidence type="ECO:0000313" key="8">
    <source>
        <dbReference type="Proteomes" id="UP001557470"/>
    </source>
</evidence>
<feature type="coiled-coil region" evidence="5">
    <location>
        <begin position="24"/>
        <end position="51"/>
    </location>
</feature>
<dbReference type="PANTHER" id="PTHR18962">
    <property type="entry name" value="COILED-COIL DOMAIN-CONTAINING PROTEIN 39"/>
    <property type="match status" value="1"/>
</dbReference>
<proteinExistence type="inferred from homology"/>
<comment type="caution">
    <text evidence="7">The sequence shown here is derived from an EMBL/GenBank/DDBJ whole genome shotgun (WGS) entry which is preliminary data.</text>
</comment>
<feature type="region of interest" description="Disordered" evidence="6">
    <location>
        <begin position="869"/>
        <end position="947"/>
    </location>
</feature>
<feature type="coiled-coil region" evidence="5">
    <location>
        <begin position="458"/>
        <end position="493"/>
    </location>
</feature>
<comment type="similarity">
    <text evidence="1">Belongs to the CCDC39 family.</text>
</comment>
<reference evidence="7 8" key="1">
    <citation type="submission" date="2024-06" db="EMBL/GenBank/DDBJ databases">
        <authorList>
            <person name="Pan Q."/>
            <person name="Wen M."/>
            <person name="Jouanno E."/>
            <person name="Zahm M."/>
            <person name="Klopp C."/>
            <person name="Cabau C."/>
            <person name="Louis A."/>
            <person name="Berthelot C."/>
            <person name="Parey E."/>
            <person name="Roest Crollius H."/>
            <person name="Montfort J."/>
            <person name="Robinson-Rechavi M."/>
            <person name="Bouchez O."/>
            <person name="Lampietro C."/>
            <person name="Lopez Roques C."/>
            <person name="Donnadieu C."/>
            <person name="Postlethwait J."/>
            <person name="Bobe J."/>
            <person name="Verreycken H."/>
            <person name="Guiguen Y."/>
        </authorList>
    </citation>
    <scope>NUCLEOTIDE SEQUENCE [LARGE SCALE GENOMIC DNA]</scope>
    <source>
        <strain evidence="7">Up_M1</strain>
        <tissue evidence="7">Testis</tissue>
    </source>
</reference>
<keyword evidence="8" id="KW-1185">Reference proteome</keyword>
<feature type="compositionally biased region" description="Low complexity" evidence="6">
    <location>
        <begin position="932"/>
        <end position="941"/>
    </location>
</feature>
<feature type="coiled-coil region" evidence="5">
    <location>
        <begin position="87"/>
        <end position="149"/>
    </location>
</feature>